<keyword evidence="2" id="KW-1185">Reference proteome</keyword>
<proteinExistence type="predicted"/>
<comment type="caution">
    <text evidence="1">The sequence shown here is derived from an EMBL/GenBank/DDBJ whole genome shotgun (WGS) entry which is preliminary data.</text>
</comment>
<dbReference type="EMBL" id="PXVC01000129">
    <property type="protein sequence ID" value="PSI00428.1"/>
    <property type="molecule type" value="Genomic_DNA"/>
</dbReference>
<name>A0A2P7EB58_9SYNE</name>
<dbReference type="AlphaFoldDB" id="A0A2P7EB58"/>
<evidence type="ECO:0000313" key="2">
    <source>
        <dbReference type="Proteomes" id="UP000240206"/>
    </source>
</evidence>
<organism evidence="1 2">
    <name type="scientific">Synechococcus lacustris str. Tous</name>
    <dbReference type="NCBI Taxonomy" id="1910958"/>
    <lineage>
        <taxon>Bacteria</taxon>
        <taxon>Bacillati</taxon>
        <taxon>Cyanobacteriota</taxon>
        <taxon>Cyanophyceae</taxon>
        <taxon>Synechococcales</taxon>
        <taxon>Synechococcaceae</taxon>
        <taxon>Synechococcus</taxon>
    </lineage>
</organism>
<sequence length="86" mass="9538">EQVWPERNQRPSQIFAKEKQLAALLQPLGIAYTALAPAMQQQVDQKGLILHGFGKAQGIGHWNINGHQLAATVLAQRICTDKQLIK</sequence>
<gene>
    <name evidence="1" type="ORF">C7K08_13215</name>
</gene>
<evidence type="ECO:0000313" key="1">
    <source>
        <dbReference type="EMBL" id="PSI00428.1"/>
    </source>
</evidence>
<feature type="non-terminal residue" evidence="1">
    <location>
        <position position="1"/>
    </location>
</feature>
<accession>A0A2P7EB58</accession>
<protein>
    <submittedName>
        <fullName evidence="1">Uncharacterized protein</fullName>
    </submittedName>
</protein>
<reference evidence="2" key="1">
    <citation type="submission" date="2018-03" db="EMBL/GenBank/DDBJ databases">
        <title>Ecological and genomic features of two cosmopolitan and abundant freshwater picocyanobacteria.</title>
        <authorList>
            <person name="Cabello-Yeves P.J."/>
            <person name="Picazo A."/>
            <person name="Camacho A."/>
            <person name="Callieri C."/>
            <person name="Rosselli R."/>
            <person name="Roda-Garcia J."/>
            <person name="Coutinho F.H."/>
            <person name="Rodriguez-Valera F."/>
        </authorList>
    </citation>
    <scope>NUCLEOTIDE SEQUENCE [LARGE SCALE GENOMIC DNA]</scope>
    <source>
        <strain evidence="2">Tous</strain>
    </source>
</reference>
<dbReference type="Proteomes" id="UP000240206">
    <property type="component" value="Unassembled WGS sequence"/>
</dbReference>